<evidence type="ECO:0000256" key="1">
    <source>
        <dbReference type="SAM" id="MobiDB-lite"/>
    </source>
</evidence>
<sequence>MGGRMGVDHNDDDDDDDNDNDDKEGVIDWHGRDKQIVSRRDERKQLVEERYTGNSRKAYPPLAYFKLEKRIIRYSE</sequence>
<dbReference type="WBParaSite" id="HCON_00091960-00001">
    <property type="protein sequence ID" value="HCON_00091960-00001"/>
    <property type="gene ID" value="HCON_00091960"/>
</dbReference>
<protein>
    <submittedName>
        <fullName evidence="3">Expressed conserved protein</fullName>
    </submittedName>
</protein>
<dbReference type="AlphaFoldDB" id="A0A7I4YF19"/>
<keyword evidence="2" id="KW-1185">Reference proteome</keyword>
<name>A0A7I4YF19_HAECO</name>
<proteinExistence type="predicted"/>
<reference evidence="3" key="1">
    <citation type="submission" date="2020-12" db="UniProtKB">
        <authorList>
            <consortium name="WormBaseParasite"/>
        </authorList>
    </citation>
    <scope>IDENTIFICATION</scope>
    <source>
        <strain evidence="3">MHco3</strain>
    </source>
</reference>
<feature type="compositionally biased region" description="Acidic residues" evidence="1">
    <location>
        <begin position="10"/>
        <end position="22"/>
    </location>
</feature>
<feature type="region of interest" description="Disordered" evidence="1">
    <location>
        <begin position="1"/>
        <end position="36"/>
    </location>
</feature>
<organism evidence="2 3">
    <name type="scientific">Haemonchus contortus</name>
    <name type="common">Barber pole worm</name>
    <dbReference type="NCBI Taxonomy" id="6289"/>
    <lineage>
        <taxon>Eukaryota</taxon>
        <taxon>Metazoa</taxon>
        <taxon>Ecdysozoa</taxon>
        <taxon>Nematoda</taxon>
        <taxon>Chromadorea</taxon>
        <taxon>Rhabditida</taxon>
        <taxon>Rhabditina</taxon>
        <taxon>Rhabditomorpha</taxon>
        <taxon>Strongyloidea</taxon>
        <taxon>Trichostrongylidae</taxon>
        <taxon>Haemonchus</taxon>
    </lineage>
</organism>
<evidence type="ECO:0000313" key="3">
    <source>
        <dbReference type="WBParaSite" id="HCON_00091960-00001"/>
    </source>
</evidence>
<feature type="compositionally biased region" description="Basic and acidic residues" evidence="1">
    <location>
        <begin position="23"/>
        <end position="36"/>
    </location>
</feature>
<evidence type="ECO:0000313" key="2">
    <source>
        <dbReference type="Proteomes" id="UP000025227"/>
    </source>
</evidence>
<accession>A0A7I4YF19</accession>
<dbReference type="Proteomes" id="UP000025227">
    <property type="component" value="Unplaced"/>
</dbReference>